<organism evidence="2 3">
    <name type="scientific">Gimesia maris</name>
    <dbReference type="NCBI Taxonomy" id="122"/>
    <lineage>
        <taxon>Bacteria</taxon>
        <taxon>Pseudomonadati</taxon>
        <taxon>Planctomycetota</taxon>
        <taxon>Planctomycetia</taxon>
        <taxon>Planctomycetales</taxon>
        <taxon>Planctomycetaceae</taxon>
        <taxon>Gimesia</taxon>
    </lineage>
</organism>
<dbReference type="GO" id="GO:0016788">
    <property type="term" value="F:hydrolase activity, acting on ester bonds"/>
    <property type="evidence" value="ECO:0007669"/>
    <property type="project" value="UniProtKB-ARBA"/>
</dbReference>
<reference evidence="2 3" key="1">
    <citation type="journal article" date="2018" name="Nat. Biotechnol.">
        <title>A standardized bacterial taxonomy based on genome phylogeny substantially revises the tree of life.</title>
        <authorList>
            <person name="Parks D.H."/>
            <person name="Chuvochina M."/>
            <person name="Waite D.W."/>
            <person name="Rinke C."/>
            <person name="Skarshewski A."/>
            <person name="Chaumeil P.A."/>
            <person name="Hugenholtz P."/>
        </authorList>
    </citation>
    <scope>NUCLEOTIDE SEQUENCE [LARGE SCALE GENOMIC DNA]</scope>
    <source>
        <strain evidence="2">UBA9375</strain>
    </source>
</reference>
<dbReference type="AlphaFoldDB" id="A0A3D3R0J0"/>
<evidence type="ECO:0000313" key="2">
    <source>
        <dbReference type="EMBL" id="HCO22364.1"/>
    </source>
</evidence>
<dbReference type="Proteomes" id="UP000263642">
    <property type="component" value="Unassembled WGS sequence"/>
</dbReference>
<dbReference type="PANTHER" id="PTHR14209:SF19">
    <property type="entry name" value="ISOAMYL ACETATE-HYDROLYZING ESTERASE 1 HOMOLOG"/>
    <property type="match status" value="1"/>
</dbReference>
<comment type="caution">
    <text evidence="2">The sequence shown here is derived from an EMBL/GenBank/DDBJ whole genome shotgun (WGS) entry which is preliminary data.</text>
</comment>
<dbReference type="SUPFAM" id="SSF52266">
    <property type="entry name" value="SGNH hydrolase"/>
    <property type="match status" value="1"/>
</dbReference>
<dbReference type="InterPro" id="IPR013830">
    <property type="entry name" value="SGNH_hydro"/>
</dbReference>
<accession>A0A3D3R0J0</accession>
<dbReference type="InterPro" id="IPR036514">
    <property type="entry name" value="SGNH_hydro_sf"/>
</dbReference>
<proteinExistence type="predicted"/>
<sequence length="423" mass="48079">MLLRYYSILLILISWMILFPADVPAAARQREGLPVSLQLQEGDRVVFIGNTFADQLRMNNYLETLFTSQADVPGLTFRNLAWSGDTLTLRPRPLNFGSLDDHLKAQRADVIIACFGMNESFDGEAGLAEYTKAWEQFLQHLASQKYNGKSAPRVVIISPIAHENMGPPLPDPVKHNESLAAYTQAMQSVSQRYQIPFVDLFSKSKKMMQENVSQKLTRNGIHLNEYGYWAMSHFMAEQLLGRKLESPSVMIDVSQKQIQATHAKVSDSKFQPDQIEFTLQAESLPLPAPPPASIPDSGLLEKQPRLTVKNLPEGKYRLLVNGTQVTEARHSDWARGLLLLNLPSQERVRELRSNIDRKNELFFYVYRAHNAEYVFGRRTKPFGAVSFPPEMETFDNLIEAREGAVKKQARPLDETRWGLFRVD</sequence>
<dbReference type="PANTHER" id="PTHR14209">
    <property type="entry name" value="ISOAMYL ACETATE-HYDROLYZING ESTERASE 1"/>
    <property type="match status" value="1"/>
</dbReference>
<dbReference type="Pfam" id="PF13472">
    <property type="entry name" value="Lipase_GDSL_2"/>
    <property type="match status" value="1"/>
</dbReference>
<name>A0A3D3R0J0_9PLAN</name>
<gene>
    <name evidence="2" type="ORF">DIT97_04615</name>
</gene>
<dbReference type="Gene3D" id="3.40.50.1110">
    <property type="entry name" value="SGNH hydrolase"/>
    <property type="match status" value="1"/>
</dbReference>
<evidence type="ECO:0000313" key="3">
    <source>
        <dbReference type="Proteomes" id="UP000263642"/>
    </source>
</evidence>
<dbReference type="InterPro" id="IPR045136">
    <property type="entry name" value="Iah1-like"/>
</dbReference>
<evidence type="ECO:0000259" key="1">
    <source>
        <dbReference type="Pfam" id="PF13472"/>
    </source>
</evidence>
<dbReference type="CDD" id="cd01834">
    <property type="entry name" value="SGNH_hydrolase_like_2"/>
    <property type="match status" value="1"/>
</dbReference>
<protein>
    <recommendedName>
        <fullName evidence="1">SGNH hydrolase-type esterase domain-containing protein</fullName>
    </recommendedName>
</protein>
<feature type="domain" description="SGNH hydrolase-type esterase" evidence="1">
    <location>
        <begin position="59"/>
        <end position="229"/>
    </location>
</feature>
<dbReference type="EMBL" id="DQAY01000028">
    <property type="protein sequence ID" value="HCO22364.1"/>
    <property type="molecule type" value="Genomic_DNA"/>
</dbReference>